<gene>
    <name evidence="1" type="ORF">NTA49_02210</name>
</gene>
<dbReference type="RefSeq" id="WP_258293013.1">
    <property type="nucleotide sequence ID" value="NZ_JANKJG010000001.1"/>
</dbReference>
<organism evidence="1 2">
    <name type="scientific">Pseudosulfitobacter koreensis</name>
    <dbReference type="NCBI Taxonomy" id="2968472"/>
    <lineage>
        <taxon>Bacteria</taxon>
        <taxon>Pseudomonadati</taxon>
        <taxon>Pseudomonadota</taxon>
        <taxon>Alphaproteobacteria</taxon>
        <taxon>Rhodobacterales</taxon>
        <taxon>Roseobacteraceae</taxon>
        <taxon>Pseudosulfitobacter</taxon>
    </lineage>
</organism>
<sequence>MLKLPSVIQIATTRDDLYVFRIVAEVSSEDMTELATYMNDAFDRPGKVDMMLIFDPYEGAETGASFGWETLKSRVRSLSNVGKYVVVGAPKQAVGMIETMDKVIPVDAETFDDEASAWRYVGAEPVSDGNRL</sequence>
<dbReference type="InterPro" id="IPR021866">
    <property type="entry name" value="SpoIIAA-like"/>
</dbReference>
<dbReference type="Proteomes" id="UP001165396">
    <property type="component" value="Unassembled WGS sequence"/>
</dbReference>
<reference evidence="1" key="1">
    <citation type="submission" date="2022-07" db="EMBL/GenBank/DDBJ databases">
        <title>Pseudosulfitobacter sp. strain AP-MA-4, whole genome sequence.</title>
        <authorList>
            <person name="Jiang Y."/>
        </authorList>
    </citation>
    <scope>NUCLEOTIDE SEQUENCE</scope>
    <source>
        <strain evidence="1">AP-MA-4</strain>
    </source>
</reference>
<proteinExistence type="predicted"/>
<evidence type="ECO:0000313" key="2">
    <source>
        <dbReference type="Proteomes" id="UP001165396"/>
    </source>
</evidence>
<keyword evidence="2" id="KW-1185">Reference proteome</keyword>
<protein>
    <submittedName>
        <fullName evidence="1">STAS/SEC14 domain-containing protein</fullName>
    </submittedName>
</protein>
<comment type="caution">
    <text evidence="1">The sequence shown here is derived from an EMBL/GenBank/DDBJ whole genome shotgun (WGS) entry which is preliminary data.</text>
</comment>
<evidence type="ECO:0000313" key="1">
    <source>
        <dbReference type="EMBL" id="MCR8825343.1"/>
    </source>
</evidence>
<dbReference type="InterPro" id="IPR038396">
    <property type="entry name" value="SpoIIAA-like_sf"/>
</dbReference>
<name>A0ABT1YWS5_9RHOB</name>
<accession>A0ABT1YWS5</accession>
<dbReference type="Gene3D" id="3.40.50.10600">
    <property type="entry name" value="SpoIIaa-like domains"/>
    <property type="match status" value="1"/>
</dbReference>
<dbReference type="Pfam" id="PF11964">
    <property type="entry name" value="SpoIIAA-like"/>
    <property type="match status" value="1"/>
</dbReference>
<dbReference type="SUPFAM" id="SSF52091">
    <property type="entry name" value="SpoIIaa-like"/>
    <property type="match status" value="1"/>
</dbReference>
<dbReference type="EMBL" id="JANKJG010000001">
    <property type="protein sequence ID" value="MCR8825343.1"/>
    <property type="molecule type" value="Genomic_DNA"/>
</dbReference>
<dbReference type="InterPro" id="IPR036513">
    <property type="entry name" value="STAS_dom_sf"/>
</dbReference>